<dbReference type="AlphaFoldDB" id="A0A1X7KEL9"/>
<proteinExistence type="predicted"/>
<accession>A0A1X7KEL9</accession>
<evidence type="ECO:0000313" key="2">
    <source>
        <dbReference type="Proteomes" id="UP000192980"/>
    </source>
</evidence>
<evidence type="ECO:0000313" key="1">
    <source>
        <dbReference type="EMBL" id="SMG39342.1"/>
    </source>
</evidence>
<organism evidence="1 2">
    <name type="scientific">Sphingobacterium psychroaquaticum</name>
    <dbReference type="NCBI Taxonomy" id="561061"/>
    <lineage>
        <taxon>Bacteria</taxon>
        <taxon>Pseudomonadati</taxon>
        <taxon>Bacteroidota</taxon>
        <taxon>Sphingobacteriia</taxon>
        <taxon>Sphingobacteriales</taxon>
        <taxon>Sphingobacteriaceae</taxon>
        <taxon>Sphingobacterium</taxon>
    </lineage>
</organism>
<gene>
    <name evidence="1" type="ORF">SAMN05660862_2768</name>
</gene>
<dbReference type="RefSeq" id="WP_085473499.1">
    <property type="nucleotide sequence ID" value="NZ_FXAU01000005.1"/>
</dbReference>
<dbReference type="STRING" id="561061.SAMN05660862_2768"/>
<dbReference type="OrthoDB" id="979262at2"/>
<name>A0A1X7KEL9_9SPHI</name>
<keyword evidence="2" id="KW-1185">Reference proteome</keyword>
<dbReference type="Proteomes" id="UP000192980">
    <property type="component" value="Unassembled WGS sequence"/>
</dbReference>
<dbReference type="EMBL" id="FXAU01000005">
    <property type="protein sequence ID" value="SMG39342.1"/>
    <property type="molecule type" value="Genomic_DNA"/>
</dbReference>
<reference evidence="1 2" key="1">
    <citation type="submission" date="2017-04" db="EMBL/GenBank/DDBJ databases">
        <authorList>
            <person name="Afonso C.L."/>
            <person name="Miller P.J."/>
            <person name="Scott M.A."/>
            <person name="Spackman E."/>
            <person name="Goraichik I."/>
            <person name="Dimitrov K.M."/>
            <person name="Suarez D.L."/>
            <person name="Swayne D.E."/>
        </authorList>
    </citation>
    <scope>NUCLEOTIDE SEQUENCE [LARGE SCALE GENOMIC DNA]</scope>
    <source>
        <strain evidence="1 2">DSM 22418</strain>
    </source>
</reference>
<protein>
    <submittedName>
        <fullName evidence="1">Uncharacterized protein</fullName>
    </submittedName>
</protein>
<sequence>MEAISDLNTFAKILTAKGYDGYFQTQGAYARKLKDSISEYLADNLKGIAKQDLLLKGYLQWAGDDKPRVECCMWVKYLDGKFFLNKMEVARKDQFGQLLKQEKLTDLSVVTAPKAKEAIAMVSDAPEQKAVHKQKRFSF</sequence>